<dbReference type="EMBL" id="JAYFUL010000052">
    <property type="protein sequence ID" value="MEA5260355.1"/>
    <property type="molecule type" value="Genomic_DNA"/>
</dbReference>
<sequence>MNEKLIVKNFGPIKNAELDLKKVTIFIGPQGSGKSSLAKLIAIFNNSQFLSDAYIGKSNDDYFSKYQAQHFIKKESFVTYENSNYKAIYNSGQLLDLTILNLIINEEKKISFVLNKLKDDLQRIKDFSSNNSDAERIVLYAFQNILNEDIRKLTSKVKYIPTDRLLISSISDSLLGLLRAEVALQKSTIEFGADFEISRQSSPTLLIDYLNITYKYENGRNLVFHNDTDSVPLSASASGFQSTIPVHLAVEHFSKEDNTYFIIEEPELNLFPTTQKSLVAYLADKCTTGNNELLITTHSPYVLSALNNLLFAYQVAKVLPEKANEIAQIIPKEQWLNPEDFAAYYVGEDEEGNIGGVRSIFNSKTGLIGENELDSISEELGDEFDALMNIYRTRKRETVN</sequence>
<evidence type="ECO:0000313" key="3">
    <source>
        <dbReference type="Proteomes" id="UP001304671"/>
    </source>
</evidence>
<feature type="domain" description="Endonuclease GajA/Old nuclease/RecF-like AAA" evidence="1">
    <location>
        <begin position="3"/>
        <end position="140"/>
    </location>
</feature>
<protein>
    <submittedName>
        <fullName evidence="2">AAA family ATPase</fullName>
    </submittedName>
</protein>
<dbReference type="Gene3D" id="3.40.50.300">
    <property type="entry name" value="P-loop containing nucleotide triphosphate hydrolases"/>
    <property type="match status" value="1"/>
</dbReference>
<keyword evidence="3" id="KW-1185">Reference proteome</keyword>
<accession>A0ABU5QTB2</accession>
<dbReference type="RefSeq" id="WP_323252800.1">
    <property type="nucleotide sequence ID" value="NZ_JAYFUL010000052.1"/>
</dbReference>
<dbReference type="PANTHER" id="PTHR43581:SF2">
    <property type="entry name" value="EXCINUCLEASE ATPASE SUBUNIT"/>
    <property type="match status" value="1"/>
</dbReference>
<dbReference type="InterPro" id="IPR041685">
    <property type="entry name" value="AAA_GajA/Old/RecF-like"/>
</dbReference>
<dbReference type="InterPro" id="IPR027417">
    <property type="entry name" value="P-loop_NTPase"/>
</dbReference>
<comment type="caution">
    <text evidence="2">The sequence shown here is derived from an EMBL/GenBank/DDBJ whole genome shotgun (WGS) entry which is preliminary data.</text>
</comment>
<evidence type="ECO:0000259" key="1">
    <source>
        <dbReference type="Pfam" id="PF13175"/>
    </source>
</evidence>
<dbReference type="SUPFAM" id="SSF52540">
    <property type="entry name" value="P-loop containing nucleoside triphosphate hydrolases"/>
    <property type="match status" value="1"/>
</dbReference>
<organism evidence="2 3">
    <name type="scientific">Arcicella aquatica</name>
    <dbReference type="NCBI Taxonomy" id="217141"/>
    <lineage>
        <taxon>Bacteria</taxon>
        <taxon>Pseudomonadati</taxon>
        <taxon>Bacteroidota</taxon>
        <taxon>Cytophagia</taxon>
        <taxon>Cytophagales</taxon>
        <taxon>Flectobacillaceae</taxon>
        <taxon>Arcicella</taxon>
    </lineage>
</organism>
<name>A0ABU5QTB2_9BACT</name>
<dbReference type="Proteomes" id="UP001304671">
    <property type="component" value="Unassembled WGS sequence"/>
</dbReference>
<gene>
    <name evidence="2" type="ORF">VB264_21325</name>
</gene>
<dbReference type="PANTHER" id="PTHR43581">
    <property type="entry name" value="ATP/GTP PHOSPHATASE"/>
    <property type="match status" value="1"/>
</dbReference>
<feature type="domain" description="Endonuclease GajA/Old nuclease/RecF-like AAA" evidence="1">
    <location>
        <begin position="211"/>
        <end position="302"/>
    </location>
</feature>
<proteinExistence type="predicted"/>
<evidence type="ECO:0000313" key="2">
    <source>
        <dbReference type="EMBL" id="MEA5260355.1"/>
    </source>
</evidence>
<dbReference type="InterPro" id="IPR051396">
    <property type="entry name" value="Bact_Antivir_Def_Nuclease"/>
</dbReference>
<reference evidence="2 3" key="1">
    <citation type="submission" date="2023-12" db="EMBL/GenBank/DDBJ databases">
        <title>Novel species of the genus Arcicella isolated from rivers.</title>
        <authorList>
            <person name="Lu H."/>
        </authorList>
    </citation>
    <scope>NUCLEOTIDE SEQUENCE [LARGE SCALE GENOMIC DNA]</scope>
    <source>
        <strain evidence="2 3">LMG 21963</strain>
    </source>
</reference>
<dbReference type="Pfam" id="PF13175">
    <property type="entry name" value="AAA_15"/>
    <property type="match status" value="2"/>
</dbReference>